<name>A0A090AEQ4_9GAMM</name>
<dbReference type="CDD" id="cd02440">
    <property type="entry name" value="AdoMet_MTases"/>
    <property type="match status" value="1"/>
</dbReference>
<proteinExistence type="predicted"/>
<dbReference type="KEGG" id="tig:THII_1142"/>
<reference evidence="1 2" key="1">
    <citation type="journal article" date="2014" name="ISME J.">
        <title>Ecophysiology of Thioploca ingrica as revealed by the complete genome sequence supplemented with proteomic evidence.</title>
        <authorList>
            <person name="Kojima H."/>
            <person name="Ogura Y."/>
            <person name="Yamamoto N."/>
            <person name="Togashi T."/>
            <person name="Mori H."/>
            <person name="Watanabe T."/>
            <person name="Nemoto F."/>
            <person name="Kurokawa K."/>
            <person name="Hayashi T."/>
            <person name="Fukui M."/>
        </authorList>
    </citation>
    <scope>NUCLEOTIDE SEQUENCE [LARGE SCALE GENOMIC DNA]</scope>
</reference>
<keyword evidence="1" id="KW-0808">Transferase</keyword>
<accession>A0A090AEQ4</accession>
<dbReference type="GO" id="GO:0032259">
    <property type="term" value="P:methylation"/>
    <property type="evidence" value="ECO:0007669"/>
    <property type="project" value="UniProtKB-KW"/>
</dbReference>
<dbReference type="PANTHER" id="PTHR43861:SF6">
    <property type="entry name" value="METHYLTRANSFERASE TYPE 11"/>
    <property type="match status" value="1"/>
</dbReference>
<dbReference type="PANTHER" id="PTHR43861">
    <property type="entry name" value="TRANS-ACONITATE 2-METHYLTRANSFERASE-RELATED"/>
    <property type="match status" value="1"/>
</dbReference>
<dbReference type="SUPFAM" id="SSF53335">
    <property type="entry name" value="S-adenosyl-L-methionine-dependent methyltransferases"/>
    <property type="match status" value="1"/>
</dbReference>
<organism evidence="1 2">
    <name type="scientific">Thioploca ingrica</name>
    <dbReference type="NCBI Taxonomy" id="40754"/>
    <lineage>
        <taxon>Bacteria</taxon>
        <taxon>Pseudomonadati</taxon>
        <taxon>Pseudomonadota</taxon>
        <taxon>Gammaproteobacteria</taxon>
        <taxon>Thiotrichales</taxon>
        <taxon>Thiotrichaceae</taxon>
        <taxon>Thioploca</taxon>
    </lineage>
</organism>
<sequence length="242" mass="28155">METQLYFQMAQLEKQHWWFVARRTIVNHLLKRIPLSTPNQILEVGCGTGGNLALLAQYGQVYALELNEIARQFASQSHCAQVVAGALPDNIPFEPEQFDLVVLLDVLEHLEADSLSLQALLPFLKNQGWLLITVPALPYLWSQHDENHHHYRRYLKTQLQETVTNAGYRVIMLNYFNFWLFPVIVATRYWKRFRHQSDDDLVLPPPWLNKLLAKLFASERYFINWLPFPTGVSLILVAQKSN</sequence>
<protein>
    <submittedName>
        <fullName evidence="1">Methyltransferase family protein</fullName>
    </submittedName>
</protein>
<dbReference type="Proteomes" id="UP000031623">
    <property type="component" value="Chromosome"/>
</dbReference>
<dbReference type="OrthoDB" id="9810247at2"/>
<dbReference type="InterPro" id="IPR029063">
    <property type="entry name" value="SAM-dependent_MTases_sf"/>
</dbReference>
<evidence type="ECO:0000313" key="2">
    <source>
        <dbReference type="Proteomes" id="UP000031623"/>
    </source>
</evidence>
<evidence type="ECO:0000313" key="1">
    <source>
        <dbReference type="EMBL" id="BAP55439.1"/>
    </source>
</evidence>
<dbReference type="Pfam" id="PF13489">
    <property type="entry name" value="Methyltransf_23"/>
    <property type="match status" value="1"/>
</dbReference>
<dbReference type="AlphaFoldDB" id="A0A090AEQ4"/>
<keyword evidence="1" id="KW-0489">Methyltransferase</keyword>
<dbReference type="HOGENOM" id="CLU_082726_0_1_6"/>
<keyword evidence="2" id="KW-1185">Reference proteome</keyword>
<gene>
    <name evidence="1" type="ORF">THII_1142</name>
</gene>
<dbReference type="GO" id="GO:0008168">
    <property type="term" value="F:methyltransferase activity"/>
    <property type="evidence" value="ECO:0007669"/>
    <property type="project" value="UniProtKB-KW"/>
</dbReference>
<dbReference type="STRING" id="40754.THII_1142"/>
<dbReference type="EMBL" id="AP014633">
    <property type="protein sequence ID" value="BAP55439.1"/>
    <property type="molecule type" value="Genomic_DNA"/>
</dbReference>
<dbReference type="Gene3D" id="3.40.50.150">
    <property type="entry name" value="Vaccinia Virus protein VP39"/>
    <property type="match status" value="1"/>
</dbReference>